<dbReference type="EnsemblMetazoa" id="ASIC011293-RA">
    <property type="protein sequence ID" value="ASIC011293-PA"/>
    <property type="gene ID" value="ASIC011293"/>
</dbReference>
<sequence length="88" mass="9937">MNVQYYPCKTCGSKFPSYYFVHKHRKLCHAEEDDEANGQGSNRTINNRIDHAISTNSKLITSVPIGKSDNINEATEVQSNNQKDEDCS</sequence>
<dbReference type="PROSITE" id="PS00028">
    <property type="entry name" value="ZINC_FINGER_C2H2_1"/>
    <property type="match status" value="1"/>
</dbReference>
<dbReference type="PROSITE" id="PS50157">
    <property type="entry name" value="ZINC_FINGER_C2H2_2"/>
    <property type="match status" value="1"/>
</dbReference>
<evidence type="ECO:0000256" key="2">
    <source>
        <dbReference type="SAM" id="MobiDB-lite"/>
    </source>
</evidence>
<dbReference type="OrthoDB" id="4845755at2759"/>
<keyword evidence="6" id="KW-1185">Reference proteome</keyword>
<dbReference type="GO" id="GO:0008270">
    <property type="term" value="F:zinc ion binding"/>
    <property type="evidence" value="ECO:0007669"/>
    <property type="project" value="UniProtKB-KW"/>
</dbReference>
<keyword evidence="1" id="KW-0863">Zinc-finger</keyword>
<accession>A0A084VZU4</accession>
<reference evidence="5" key="2">
    <citation type="submission" date="2020-05" db="UniProtKB">
        <authorList>
            <consortium name="EnsemblMetazoa"/>
        </authorList>
    </citation>
    <scope>IDENTIFICATION</scope>
</reference>
<evidence type="ECO:0000313" key="4">
    <source>
        <dbReference type="EMBL" id="KFB43488.1"/>
    </source>
</evidence>
<dbReference type="Proteomes" id="UP000030765">
    <property type="component" value="Unassembled WGS sequence"/>
</dbReference>
<protein>
    <submittedName>
        <fullName evidence="4">AGAP004733-PA-like protein</fullName>
    </submittedName>
</protein>
<keyword evidence="1" id="KW-0862">Zinc</keyword>
<organism evidence="4">
    <name type="scientific">Anopheles sinensis</name>
    <name type="common">Mosquito</name>
    <dbReference type="NCBI Taxonomy" id="74873"/>
    <lineage>
        <taxon>Eukaryota</taxon>
        <taxon>Metazoa</taxon>
        <taxon>Ecdysozoa</taxon>
        <taxon>Arthropoda</taxon>
        <taxon>Hexapoda</taxon>
        <taxon>Insecta</taxon>
        <taxon>Pterygota</taxon>
        <taxon>Neoptera</taxon>
        <taxon>Endopterygota</taxon>
        <taxon>Diptera</taxon>
        <taxon>Nematocera</taxon>
        <taxon>Culicoidea</taxon>
        <taxon>Culicidae</taxon>
        <taxon>Anophelinae</taxon>
        <taxon>Anopheles</taxon>
    </lineage>
</organism>
<keyword evidence="1" id="KW-0479">Metal-binding</keyword>
<evidence type="ECO:0000259" key="3">
    <source>
        <dbReference type="PROSITE" id="PS50157"/>
    </source>
</evidence>
<feature type="domain" description="C2H2-type" evidence="3">
    <location>
        <begin position="6"/>
        <end position="34"/>
    </location>
</feature>
<feature type="region of interest" description="Disordered" evidence="2">
    <location>
        <begin position="67"/>
        <end position="88"/>
    </location>
</feature>
<dbReference type="VEuPathDB" id="VectorBase:ASIC011293"/>
<dbReference type="AlphaFoldDB" id="A0A084VZU4"/>
<proteinExistence type="predicted"/>
<gene>
    <name evidence="4" type="ORF">ZHAS_00011293</name>
</gene>
<dbReference type="InterPro" id="IPR013087">
    <property type="entry name" value="Znf_C2H2_type"/>
</dbReference>
<dbReference type="STRING" id="74873.A0A084VZU4"/>
<dbReference type="EMBL" id="ATLV01018965">
    <property type="status" value="NOT_ANNOTATED_CDS"/>
    <property type="molecule type" value="Genomic_DNA"/>
</dbReference>
<evidence type="ECO:0000313" key="5">
    <source>
        <dbReference type="EnsemblMetazoa" id="ASIC011293-PA"/>
    </source>
</evidence>
<feature type="compositionally biased region" description="Polar residues" evidence="2">
    <location>
        <begin position="69"/>
        <end position="81"/>
    </location>
</feature>
<evidence type="ECO:0000313" key="6">
    <source>
        <dbReference type="Proteomes" id="UP000030765"/>
    </source>
</evidence>
<name>A0A084VZU4_ANOSI</name>
<dbReference type="EMBL" id="KE525256">
    <property type="protein sequence ID" value="KFB43488.1"/>
    <property type="molecule type" value="Genomic_DNA"/>
</dbReference>
<evidence type="ECO:0000256" key="1">
    <source>
        <dbReference type="PROSITE-ProRule" id="PRU00042"/>
    </source>
</evidence>
<reference evidence="4 6" key="1">
    <citation type="journal article" date="2014" name="BMC Genomics">
        <title>Genome sequence of Anopheles sinensis provides insight into genetics basis of mosquito competence for malaria parasites.</title>
        <authorList>
            <person name="Zhou D."/>
            <person name="Zhang D."/>
            <person name="Ding G."/>
            <person name="Shi L."/>
            <person name="Hou Q."/>
            <person name="Ye Y."/>
            <person name="Xu Y."/>
            <person name="Zhou H."/>
            <person name="Xiong C."/>
            <person name="Li S."/>
            <person name="Yu J."/>
            <person name="Hong S."/>
            <person name="Yu X."/>
            <person name="Zou P."/>
            <person name="Chen C."/>
            <person name="Chang X."/>
            <person name="Wang W."/>
            <person name="Lv Y."/>
            <person name="Sun Y."/>
            <person name="Ma L."/>
            <person name="Shen B."/>
            <person name="Zhu C."/>
        </authorList>
    </citation>
    <scope>NUCLEOTIDE SEQUENCE [LARGE SCALE GENOMIC DNA]</scope>
</reference>